<dbReference type="Pfam" id="PF10531">
    <property type="entry name" value="SLBB"/>
    <property type="match status" value="3"/>
</dbReference>
<gene>
    <name evidence="6" type="ORF">C7378_0017</name>
</gene>
<feature type="chain" id="PRO_5020619532" evidence="3">
    <location>
        <begin position="23"/>
        <end position="945"/>
    </location>
</feature>
<evidence type="ECO:0000256" key="3">
    <source>
        <dbReference type="SAM" id="SignalP"/>
    </source>
</evidence>
<feature type="domain" description="Soluble ligand binding" evidence="5">
    <location>
        <begin position="691"/>
        <end position="726"/>
    </location>
</feature>
<dbReference type="Gene3D" id="3.30.1950.10">
    <property type="entry name" value="wza like domain"/>
    <property type="match status" value="1"/>
</dbReference>
<dbReference type="RefSeq" id="WP_131990501.1">
    <property type="nucleotide sequence ID" value="NZ_SMGK01000001.1"/>
</dbReference>
<evidence type="ECO:0000313" key="7">
    <source>
        <dbReference type="Proteomes" id="UP000295210"/>
    </source>
</evidence>
<feature type="region of interest" description="Disordered" evidence="2">
    <location>
        <begin position="565"/>
        <end position="602"/>
    </location>
</feature>
<dbReference type="InterPro" id="IPR019554">
    <property type="entry name" value="Soluble_ligand-bd"/>
</dbReference>
<dbReference type="AlphaFoldDB" id="A0A4R1L9L2"/>
<dbReference type="EMBL" id="SMGK01000001">
    <property type="protein sequence ID" value="TCK75038.1"/>
    <property type="molecule type" value="Genomic_DNA"/>
</dbReference>
<protein>
    <submittedName>
        <fullName evidence="6">Protein involved in polysaccharide export with SLBB domain</fullName>
    </submittedName>
</protein>
<feature type="compositionally biased region" description="Low complexity" evidence="2">
    <location>
        <begin position="583"/>
        <end position="602"/>
    </location>
</feature>
<evidence type="ECO:0000259" key="4">
    <source>
        <dbReference type="Pfam" id="PF02563"/>
    </source>
</evidence>
<dbReference type="InterPro" id="IPR049712">
    <property type="entry name" value="Poly_export"/>
</dbReference>
<keyword evidence="7" id="KW-1185">Reference proteome</keyword>
<sequence>MRKQLAFLTAVCLLAAVPAAHSQNTADPYSTGSSSQVDCSDPMNSLSEGCAQPGQTSTMQGGQQQGYGSQATGAQSYGQTSQTGLAQPTASSINNRTYIDNGGLLNQGQMSRYQRGFFAGPPEPLTEFQRFVAGSTGEVLPIYGASLFQNTPSTFSPVEQVPVTANYVIGPGDELRVRVWGQVNFNADVRVDRSGEIYLPQVGAVHVAGLQFSEVAPHLRADISRIFRNFNLTVNVGQLRSIQIFMVGQARRPGSYTVSSLSTLVNALFATGGPSVSGSLRHILLKRNGQTVTDFDFYDFLVNGDKSKDVSLLSGDVIYIQPVGPQVALAGSVRHPAIFELREDTTVAQLLSYAGGASNVAASSRISIERLQGNSGRQAMEVGFDSTGLATTLKDGDILRVLSVVPAFQKTVTLRGNTANPGNFAWHKGMRLSELIPDRESLLTRNYWWRRSRLGLPTPEFEPFVTGPLEYQPSHPVNMDTLHRQQEWRNETQMSYANRYSAGAESGGSSQPNASGQQQQQQQRPMAPVPAPYDAYSYQQQPLQGAQMPQDQSYPQGVYYGVQQQQDGKAPIQPSVQTNSPYGSSGQQAQQNSAASSALGASQSEVITQNTAGASTRTDVRIPAPEIDWDYAVIERLDPQTLKTSLIPFNLGKLVMAHDQSQNLELEPGDVVSILSQADIRVPTAEQTKFVRLEGEFKAAGIYSVKPGETLRELVARAGGLTPNAYLFGSEFTRQSTRVLQQARIDEYVQGLELQIERGGIATAAAATGSSQDLTGVNAAAMANERELISRLQQIRATGRVVLQIDPNAKGIAALPNLPLEDGDKFVVPSTPATVNVVGAVYDQNSFFFGKGGRIGDFLHQAGGPNRDADRKHTFIIRADGSVISREATSGVWGNTFEATRMHPGDTIVVPEKTFKPTALRTFIDYSQIFSQLATGVAFSTFLIP</sequence>
<accession>A0A4R1L9L2</accession>
<dbReference type="InterPro" id="IPR003715">
    <property type="entry name" value="Poly_export_N"/>
</dbReference>
<organism evidence="6 7">
    <name type="scientific">Acidipila rosea</name>
    <dbReference type="NCBI Taxonomy" id="768535"/>
    <lineage>
        <taxon>Bacteria</taxon>
        <taxon>Pseudomonadati</taxon>
        <taxon>Acidobacteriota</taxon>
        <taxon>Terriglobia</taxon>
        <taxon>Terriglobales</taxon>
        <taxon>Acidobacteriaceae</taxon>
        <taxon>Acidipila</taxon>
    </lineage>
</organism>
<feature type="signal peptide" evidence="3">
    <location>
        <begin position="1"/>
        <end position="22"/>
    </location>
</feature>
<evidence type="ECO:0000256" key="1">
    <source>
        <dbReference type="ARBA" id="ARBA00022729"/>
    </source>
</evidence>
<keyword evidence="1 3" id="KW-0732">Signal</keyword>
<dbReference type="PANTHER" id="PTHR33619:SF3">
    <property type="entry name" value="POLYSACCHARIDE EXPORT PROTEIN GFCE-RELATED"/>
    <property type="match status" value="1"/>
</dbReference>
<proteinExistence type="predicted"/>
<feature type="domain" description="Soluble ligand binding" evidence="5">
    <location>
        <begin position="835"/>
        <end position="885"/>
    </location>
</feature>
<feature type="domain" description="Soluble ligand binding" evidence="5">
    <location>
        <begin position="327"/>
        <end position="375"/>
    </location>
</feature>
<name>A0A4R1L9L2_9BACT</name>
<feature type="domain" description="Polysaccharide export protein N-terminal" evidence="4">
    <location>
        <begin position="162"/>
        <end position="236"/>
    </location>
</feature>
<dbReference type="Proteomes" id="UP000295210">
    <property type="component" value="Unassembled WGS sequence"/>
</dbReference>
<dbReference type="Gene3D" id="3.10.560.10">
    <property type="entry name" value="Outer membrane lipoprotein wza domain like"/>
    <property type="match status" value="4"/>
</dbReference>
<comment type="caution">
    <text evidence="6">The sequence shown here is derived from an EMBL/GenBank/DDBJ whole genome shotgun (WGS) entry which is preliminary data.</text>
</comment>
<feature type="compositionally biased region" description="Polar residues" evidence="2">
    <location>
        <begin position="507"/>
        <end position="516"/>
    </location>
</feature>
<dbReference type="GO" id="GO:0015159">
    <property type="term" value="F:polysaccharide transmembrane transporter activity"/>
    <property type="evidence" value="ECO:0007669"/>
    <property type="project" value="InterPro"/>
</dbReference>
<dbReference type="OrthoDB" id="9815244at2"/>
<feature type="compositionally biased region" description="Polar residues" evidence="2">
    <location>
        <begin position="23"/>
        <end position="47"/>
    </location>
</feature>
<evidence type="ECO:0000313" key="6">
    <source>
        <dbReference type="EMBL" id="TCK75038.1"/>
    </source>
</evidence>
<reference evidence="6 7" key="1">
    <citation type="submission" date="2019-03" db="EMBL/GenBank/DDBJ databases">
        <title>Genomic Encyclopedia of Type Strains, Phase IV (KMG-IV): sequencing the most valuable type-strain genomes for metagenomic binning, comparative biology and taxonomic classification.</title>
        <authorList>
            <person name="Goeker M."/>
        </authorList>
    </citation>
    <scope>NUCLEOTIDE SEQUENCE [LARGE SCALE GENOMIC DNA]</scope>
    <source>
        <strain evidence="6 7">DSM 103428</strain>
    </source>
</reference>
<evidence type="ECO:0000259" key="5">
    <source>
        <dbReference type="Pfam" id="PF10531"/>
    </source>
</evidence>
<feature type="compositionally biased region" description="Low complexity" evidence="2">
    <location>
        <begin position="52"/>
        <end position="76"/>
    </location>
</feature>
<feature type="region of interest" description="Disordered" evidence="2">
    <location>
        <begin position="501"/>
        <end position="533"/>
    </location>
</feature>
<evidence type="ECO:0000256" key="2">
    <source>
        <dbReference type="SAM" id="MobiDB-lite"/>
    </source>
</evidence>
<dbReference type="PANTHER" id="PTHR33619">
    <property type="entry name" value="POLYSACCHARIDE EXPORT PROTEIN GFCE-RELATED"/>
    <property type="match status" value="1"/>
</dbReference>
<dbReference type="Pfam" id="PF02563">
    <property type="entry name" value="Poly_export"/>
    <property type="match status" value="1"/>
</dbReference>
<feature type="region of interest" description="Disordered" evidence="2">
    <location>
        <begin position="23"/>
        <end position="87"/>
    </location>
</feature>
<feature type="compositionally biased region" description="Polar residues" evidence="2">
    <location>
        <begin position="77"/>
        <end position="87"/>
    </location>
</feature>